<gene>
    <name evidence="5" type="ORF">H310_02657</name>
</gene>
<evidence type="ECO:0000256" key="2">
    <source>
        <dbReference type="ARBA" id="ARBA00023172"/>
    </source>
</evidence>
<evidence type="ECO:0000256" key="1">
    <source>
        <dbReference type="ARBA" id="ARBA00023125"/>
    </source>
</evidence>
<sequence length="488" mass="55014">MPPKSSVPAASKQTIEESFRGTSTRRAYATYQKQFESYLQVEKPGITPESAGTEDCTDFFHYLYTNGRKARTIDLAKSALVAFFKDKNVSPNPAQNSDARRYIIGLQKFNKQNNVDEEKKAYPLTAQELSTLMNGLSGYHPFVGSLVRLLLAAGFLGCFRISEVLNLRVNDVQLGSDSSGRYLSIRLRWHKKANVEEDCQIYHLVDEKSYPCLRVCAFYDEYLASLRASGVNLVSSAFVFPNFVLLDGGVPRVDWQRPLEQATLRKLLAEVAEVTPNLPIGITLHSLRRGGAFYRVFESTERRFNFRELMAWCRWADAKTCCEYLVTQSISNEINPRNLLRTGGSQNWHGGIALASGLPFSIDDLGAAVARSLQQRQSSEVAEKAPTRQLTKDAFIAQKTIPTARSGLQAWQQWFVADPGAGLVCALKDYTSEMIRNDRKRYSERLTLAGAFSRYSSFEQFDAAYAGFTKSYARLLKEVRRRKRLNAL</sequence>
<dbReference type="InterPro" id="IPR044068">
    <property type="entry name" value="CB"/>
</dbReference>
<evidence type="ECO:0000256" key="3">
    <source>
        <dbReference type="SAM" id="MobiDB-lite"/>
    </source>
</evidence>
<keyword evidence="1" id="KW-0238">DNA-binding</keyword>
<protein>
    <recommendedName>
        <fullName evidence="4">Core-binding (CB) domain-containing protein</fullName>
    </recommendedName>
</protein>
<name>A0A024UJB8_9STRA</name>
<evidence type="ECO:0000313" key="5">
    <source>
        <dbReference type="EMBL" id="ETW06384.1"/>
    </source>
</evidence>
<proteinExistence type="predicted"/>
<feature type="domain" description="Core-binding (CB)" evidence="4">
    <location>
        <begin position="10"/>
        <end position="88"/>
    </location>
</feature>
<dbReference type="GO" id="GO:0015074">
    <property type="term" value="P:DNA integration"/>
    <property type="evidence" value="ECO:0007669"/>
    <property type="project" value="InterPro"/>
</dbReference>
<dbReference type="GeneID" id="20079707"/>
<dbReference type="RefSeq" id="XP_008864459.1">
    <property type="nucleotide sequence ID" value="XM_008866237.1"/>
</dbReference>
<organism evidence="5">
    <name type="scientific">Aphanomyces invadans</name>
    <dbReference type="NCBI Taxonomy" id="157072"/>
    <lineage>
        <taxon>Eukaryota</taxon>
        <taxon>Sar</taxon>
        <taxon>Stramenopiles</taxon>
        <taxon>Oomycota</taxon>
        <taxon>Saprolegniomycetes</taxon>
        <taxon>Saprolegniales</taxon>
        <taxon>Verrucalvaceae</taxon>
        <taxon>Aphanomyces</taxon>
    </lineage>
</organism>
<dbReference type="EMBL" id="KI913955">
    <property type="protein sequence ID" value="ETW06384.1"/>
    <property type="molecule type" value="Genomic_DNA"/>
</dbReference>
<dbReference type="Gene3D" id="1.10.150.130">
    <property type="match status" value="1"/>
</dbReference>
<dbReference type="SUPFAM" id="SSF56349">
    <property type="entry name" value="DNA breaking-rejoining enzymes"/>
    <property type="match status" value="1"/>
</dbReference>
<dbReference type="InterPro" id="IPR010998">
    <property type="entry name" value="Integrase_recombinase_N"/>
</dbReference>
<accession>A0A024UJB8</accession>
<dbReference type="AlphaFoldDB" id="A0A024UJB8"/>
<dbReference type="STRING" id="157072.A0A024UJB8"/>
<keyword evidence="2" id="KW-0233">DNA recombination</keyword>
<dbReference type="GO" id="GO:0006310">
    <property type="term" value="P:DNA recombination"/>
    <property type="evidence" value="ECO:0007669"/>
    <property type="project" value="UniProtKB-KW"/>
</dbReference>
<dbReference type="Gene3D" id="1.10.443.10">
    <property type="entry name" value="Intergrase catalytic core"/>
    <property type="match status" value="1"/>
</dbReference>
<dbReference type="PROSITE" id="PS51900">
    <property type="entry name" value="CB"/>
    <property type="match status" value="1"/>
</dbReference>
<dbReference type="OrthoDB" id="72237at2759"/>
<dbReference type="GO" id="GO:0003677">
    <property type="term" value="F:DNA binding"/>
    <property type="evidence" value="ECO:0007669"/>
    <property type="project" value="UniProtKB-KW"/>
</dbReference>
<feature type="region of interest" description="Disordered" evidence="3">
    <location>
        <begin position="1"/>
        <end position="23"/>
    </location>
</feature>
<dbReference type="SUPFAM" id="SSF47823">
    <property type="entry name" value="lambda integrase-like, N-terminal domain"/>
    <property type="match status" value="1"/>
</dbReference>
<dbReference type="InterPro" id="IPR011010">
    <property type="entry name" value="DNA_brk_join_enz"/>
</dbReference>
<dbReference type="InterPro" id="IPR013762">
    <property type="entry name" value="Integrase-like_cat_sf"/>
</dbReference>
<evidence type="ECO:0000259" key="4">
    <source>
        <dbReference type="PROSITE" id="PS51900"/>
    </source>
</evidence>
<reference evidence="5" key="1">
    <citation type="submission" date="2013-12" db="EMBL/GenBank/DDBJ databases">
        <title>The Genome Sequence of Aphanomyces invadans NJM9701.</title>
        <authorList>
            <consortium name="The Broad Institute Genomics Platform"/>
            <person name="Russ C."/>
            <person name="Tyler B."/>
            <person name="van West P."/>
            <person name="Dieguez-Uribeondo J."/>
            <person name="Young S.K."/>
            <person name="Zeng Q."/>
            <person name="Gargeya S."/>
            <person name="Fitzgerald M."/>
            <person name="Abouelleil A."/>
            <person name="Alvarado L."/>
            <person name="Chapman S.B."/>
            <person name="Gainer-Dewar J."/>
            <person name="Goldberg J."/>
            <person name="Griggs A."/>
            <person name="Gujja S."/>
            <person name="Hansen M."/>
            <person name="Howarth C."/>
            <person name="Imamovic A."/>
            <person name="Ireland A."/>
            <person name="Larimer J."/>
            <person name="McCowan C."/>
            <person name="Murphy C."/>
            <person name="Pearson M."/>
            <person name="Poon T.W."/>
            <person name="Priest M."/>
            <person name="Roberts A."/>
            <person name="Saif S."/>
            <person name="Shea T."/>
            <person name="Sykes S."/>
            <person name="Wortman J."/>
            <person name="Nusbaum C."/>
            <person name="Birren B."/>
        </authorList>
    </citation>
    <scope>NUCLEOTIDE SEQUENCE [LARGE SCALE GENOMIC DNA]</scope>
    <source>
        <strain evidence="5">NJM9701</strain>
    </source>
</reference>
<dbReference type="eggNOG" id="ENOG502SNT6">
    <property type="taxonomic scope" value="Eukaryota"/>
</dbReference>
<dbReference type="VEuPathDB" id="FungiDB:H310_02657"/>